<reference evidence="19 20" key="1">
    <citation type="submission" date="2016-11" db="EMBL/GenBank/DDBJ databases">
        <authorList>
            <person name="Jaros S."/>
            <person name="Januszkiewicz K."/>
            <person name="Wedrychowicz H."/>
        </authorList>
    </citation>
    <scope>NUCLEOTIDE SEQUENCE [LARGE SCALE GENOMIC DNA]</scope>
    <source>
        <strain evidence="19 20">DSM 14501</strain>
    </source>
</reference>
<dbReference type="Gene3D" id="3.40.50.300">
    <property type="entry name" value="P-loop containing nucleotide triphosphate hydrolases"/>
    <property type="match status" value="1"/>
</dbReference>
<keyword evidence="16" id="KW-0479">Metal-binding</keyword>
<keyword evidence="6" id="KW-0997">Cell inner membrane</keyword>
<dbReference type="NCBIfam" id="TIGR00437">
    <property type="entry name" value="feoB"/>
    <property type="match status" value="1"/>
</dbReference>
<evidence type="ECO:0000256" key="3">
    <source>
        <dbReference type="ARBA" id="ARBA00022448"/>
    </source>
</evidence>
<feature type="binding site" evidence="16">
    <location>
        <position position="23"/>
    </location>
    <ligand>
        <name>Mg(2+)</name>
        <dbReference type="ChEBI" id="CHEBI:18420"/>
        <label>2</label>
    </ligand>
</feature>
<feature type="binding site" evidence="16">
    <location>
        <position position="26"/>
    </location>
    <ligand>
        <name>Mg(2+)</name>
        <dbReference type="ChEBI" id="CHEBI:18420"/>
        <label>2</label>
    </ligand>
</feature>
<feature type="binding site" evidence="15">
    <location>
        <begin position="146"/>
        <end position="148"/>
    </location>
    <ligand>
        <name>GTP</name>
        <dbReference type="ChEBI" id="CHEBI:37565"/>
        <label>1</label>
    </ligand>
</feature>
<feature type="binding site" evidence="15">
    <location>
        <begin position="117"/>
        <end position="120"/>
    </location>
    <ligand>
        <name>GTP</name>
        <dbReference type="ChEBI" id="CHEBI:37565"/>
        <label>1</label>
    </ligand>
</feature>
<feature type="binding site" evidence="15">
    <location>
        <begin position="36"/>
        <end position="40"/>
    </location>
    <ligand>
        <name>GTP</name>
        <dbReference type="ChEBI" id="CHEBI:37565"/>
        <label>1</label>
    </ligand>
</feature>
<dbReference type="InterPro" id="IPR005225">
    <property type="entry name" value="Small_GTP-bd"/>
</dbReference>
<evidence type="ECO:0000256" key="11">
    <source>
        <dbReference type="ARBA" id="ARBA00023065"/>
    </source>
</evidence>
<protein>
    <recommendedName>
        <fullName evidence="14 17">Ferrous iron transport protein B</fullName>
    </recommendedName>
</protein>
<dbReference type="STRING" id="1121266.SAMN02745883_01176"/>
<dbReference type="NCBIfam" id="TIGR00231">
    <property type="entry name" value="small_GTP"/>
    <property type="match status" value="1"/>
</dbReference>
<feature type="transmembrane region" description="Helical" evidence="17">
    <location>
        <begin position="650"/>
        <end position="670"/>
    </location>
</feature>
<dbReference type="PANTHER" id="PTHR43185">
    <property type="entry name" value="FERROUS IRON TRANSPORT PROTEIN B"/>
    <property type="match status" value="1"/>
</dbReference>
<evidence type="ECO:0000256" key="7">
    <source>
        <dbReference type="ARBA" id="ARBA00022692"/>
    </source>
</evidence>
<dbReference type="InterPro" id="IPR027417">
    <property type="entry name" value="P-loop_NTPase"/>
</dbReference>
<keyword evidence="20" id="KW-1185">Reference proteome</keyword>
<dbReference type="InterPro" id="IPR030389">
    <property type="entry name" value="G_FEOB_dom"/>
</dbReference>
<accession>A0A1M6PEX3</accession>
<dbReference type="PROSITE" id="PS51711">
    <property type="entry name" value="G_FEOB"/>
    <property type="match status" value="1"/>
</dbReference>
<dbReference type="Gene3D" id="1.10.287.1770">
    <property type="match status" value="1"/>
</dbReference>
<sequence>MAGSITIALAGNPNSGKTTLFNALTGARHSVGNWPGVTVEKKEGKLKYRDNEIIVVDLPGTYSLSPYSIEEIIARNYIVEDLPDVVVNIVDASNIERNLYLSMQLIELGKPVVIALNMMDIAEKRGIKIDCKKLSEQLGVPVVPIVATKEEGVDDLLNIVVNLVKGGIPYNPKQIDFGKEIEGKIEKTIEKLKDMSGLEKYNLRWLALKVLEEDEAVLKLLGMNLKTKTEDEIAVTNEISLEDDFEALIADKRYSYIAEIVSKTVKKPKNKELTMSDRVDKILTNRWLGLPIFALIMYGVFYFTFDLVGNKLLDMIDVFFAETLSGWVTGLLESVGAAEWLKSLIVDGIIGGVGGVLVFLPNIVCLFLAISILEDSGYMARVAFIMDRAMRKIGLSGKAFIPMILGFGCNVPAIMGTRTLEDENDRLTAILINPFISCSARLPVYTLFAAAFFPGKENKVVFSLYILGILIAIIVGLIFKKTLFKSDITPFVMELPPYRIPTLKDTLLHVWERVKGFLIKAGTLIFGASIVLWFILGYNFSGPVELTESFGAAIGRLFAPIFAPLGFGNWQATLSLITGVLAKEVVVSNMSIIYGLAEEPSAVAFAQALGQSFTQLTAYAFMVFVLLYTPCIATVGIIKRETNSWKWTGFSVAYQFAVAWFVSMIVFQVGRLLGF</sequence>
<dbReference type="FunFam" id="3.40.50.300:FF:000426">
    <property type="entry name" value="Ferrous iron transport protein B"/>
    <property type="match status" value="1"/>
</dbReference>
<dbReference type="Pfam" id="PF02421">
    <property type="entry name" value="FeoB_N"/>
    <property type="match status" value="1"/>
</dbReference>
<keyword evidence="13 17" id="KW-0472">Membrane</keyword>
<dbReference type="Pfam" id="PF07664">
    <property type="entry name" value="FeoB_C"/>
    <property type="match status" value="1"/>
</dbReference>
<dbReference type="GO" id="GO:0005525">
    <property type="term" value="F:GTP binding"/>
    <property type="evidence" value="ECO:0007669"/>
    <property type="project" value="UniProtKB-KW"/>
</dbReference>
<evidence type="ECO:0000256" key="5">
    <source>
        <dbReference type="ARBA" id="ARBA00022496"/>
    </source>
</evidence>
<evidence type="ECO:0000256" key="17">
    <source>
        <dbReference type="RuleBase" id="RU362098"/>
    </source>
</evidence>
<feature type="binding site" evidence="16">
    <location>
        <position position="22"/>
    </location>
    <ligand>
        <name>Mg(2+)</name>
        <dbReference type="ChEBI" id="CHEBI:18420"/>
        <label>1</label>
    </ligand>
</feature>
<dbReference type="PANTHER" id="PTHR43185:SF1">
    <property type="entry name" value="FE(2+) TRANSPORTER FEOB"/>
    <property type="match status" value="1"/>
</dbReference>
<evidence type="ECO:0000256" key="4">
    <source>
        <dbReference type="ARBA" id="ARBA00022475"/>
    </source>
</evidence>
<keyword evidence="16" id="KW-0460">Magnesium</keyword>
<dbReference type="AlphaFoldDB" id="A0A1M6PEX3"/>
<keyword evidence="11" id="KW-0406">Ion transport</keyword>
<feature type="transmembrane region" description="Helical" evidence="17">
    <location>
        <begin position="287"/>
        <end position="305"/>
    </location>
</feature>
<evidence type="ECO:0000256" key="16">
    <source>
        <dbReference type="PIRSR" id="PIRSR603373-2"/>
    </source>
</evidence>
<keyword evidence="10 17" id="KW-0408">Iron</keyword>
<feature type="binding site" evidence="15">
    <location>
        <begin position="57"/>
        <end position="60"/>
    </location>
    <ligand>
        <name>GTP</name>
        <dbReference type="ChEBI" id="CHEBI:37565"/>
        <label>1</label>
    </ligand>
</feature>
<feature type="transmembrane region" description="Helical" evidence="17">
    <location>
        <begin position="393"/>
        <end position="415"/>
    </location>
</feature>
<organism evidence="19 20">
    <name type="scientific">Caminicella sporogenes DSM 14501</name>
    <dbReference type="NCBI Taxonomy" id="1121266"/>
    <lineage>
        <taxon>Bacteria</taxon>
        <taxon>Bacillati</taxon>
        <taxon>Bacillota</taxon>
        <taxon>Clostridia</taxon>
        <taxon>Peptostreptococcales</taxon>
        <taxon>Caminicellaceae</taxon>
        <taxon>Caminicella</taxon>
    </lineage>
</organism>
<evidence type="ECO:0000256" key="9">
    <source>
        <dbReference type="ARBA" id="ARBA00022989"/>
    </source>
</evidence>
<evidence type="ECO:0000256" key="1">
    <source>
        <dbReference type="ARBA" id="ARBA00003926"/>
    </source>
</evidence>
<evidence type="ECO:0000256" key="8">
    <source>
        <dbReference type="ARBA" id="ARBA00022741"/>
    </source>
</evidence>
<feature type="transmembrane region" description="Helical" evidence="17">
    <location>
        <begin position="460"/>
        <end position="479"/>
    </location>
</feature>
<comment type="similarity">
    <text evidence="17">Belongs to the TRAFAC class TrmE-Era-EngA-EngB-Septin-like GTPase superfamily. FeoB GTPase (TC 9.A.8) family.</text>
</comment>
<name>A0A1M6PEX3_9FIRM</name>
<feature type="domain" description="FeoB-type G" evidence="18">
    <location>
        <begin position="4"/>
        <end position="166"/>
    </location>
</feature>
<evidence type="ECO:0000256" key="13">
    <source>
        <dbReference type="ARBA" id="ARBA00023136"/>
    </source>
</evidence>
<feature type="binding site" evidence="15">
    <location>
        <begin position="11"/>
        <end position="18"/>
    </location>
    <ligand>
        <name>GTP</name>
        <dbReference type="ChEBI" id="CHEBI:37565"/>
        <label>1</label>
    </ligand>
</feature>
<dbReference type="Pfam" id="PF17910">
    <property type="entry name" value="FeoB_Cyto"/>
    <property type="match status" value="1"/>
</dbReference>
<dbReference type="SUPFAM" id="SSF52540">
    <property type="entry name" value="P-loop containing nucleoside triphosphate hydrolases"/>
    <property type="match status" value="1"/>
</dbReference>
<dbReference type="GO" id="GO:0015093">
    <property type="term" value="F:ferrous iron transmembrane transporter activity"/>
    <property type="evidence" value="ECO:0007669"/>
    <property type="project" value="UniProtKB-UniRule"/>
</dbReference>
<dbReference type="InterPro" id="IPR003373">
    <property type="entry name" value="Fe2_transport_prot-B"/>
</dbReference>
<evidence type="ECO:0000256" key="2">
    <source>
        <dbReference type="ARBA" id="ARBA00004429"/>
    </source>
</evidence>
<gene>
    <name evidence="19" type="ORF">SAMN02745883_01176</name>
</gene>
<keyword evidence="8 15" id="KW-0547">Nucleotide-binding</keyword>
<dbReference type="InterPro" id="IPR006073">
    <property type="entry name" value="GTP-bd"/>
</dbReference>
<dbReference type="InterPro" id="IPR011640">
    <property type="entry name" value="Fe2_transport_prot_B_C"/>
</dbReference>
<dbReference type="RefSeq" id="WP_072966539.1">
    <property type="nucleotide sequence ID" value="NZ_FRAJ01000008.1"/>
</dbReference>
<proteinExistence type="inferred from homology"/>
<dbReference type="InterPro" id="IPR050860">
    <property type="entry name" value="FeoB_GTPase"/>
</dbReference>
<dbReference type="CDD" id="cd01879">
    <property type="entry name" value="FeoB"/>
    <property type="match status" value="1"/>
</dbReference>
<keyword evidence="9 17" id="KW-1133">Transmembrane helix</keyword>
<comment type="subcellular location">
    <subcellularLocation>
        <location evidence="2">Cell inner membrane</location>
        <topology evidence="2">Multi-pass membrane protein</topology>
    </subcellularLocation>
    <subcellularLocation>
        <location evidence="17">Cell membrane</location>
        <topology evidence="17">Multi-pass membrane protein</topology>
    </subcellularLocation>
</comment>
<keyword evidence="3 17" id="KW-0813">Transport</keyword>
<dbReference type="GO" id="GO:0005886">
    <property type="term" value="C:plasma membrane"/>
    <property type="evidence" value="ECO:0007669"/>
    <property type="project" value="UniProtKB-SubCell"/>
</dbReference>
<evidence type="ECO:0000256" key="10">
    <source>
        <dbReference type="ARBA" id="ARBA00023004"/>
    </source>
</evidence>
<comment type="function">
    <text evidence="1 17">Probable transporter of a GTP-driven Fe(2+) uptake system.</text>
</comment>
<dbReference type="PRINTS" id="PR00326">
    <property type="entry name" value="GTP1OBG"/>
</dbReference>
<evidence type="ECO:0000313" key="20">
    <source>
        <dbReference type="Proteomes" id="UP000184082"/>
    </source>
</evidence>
<evidence type="ECO:0000256" key="12">
    <source>
        <dbReference type="ARBA" id="ARBA00023134"/>
    </source>
</evidence>
<keyword evidence="7 17" id="KW-0812">Transmembrane</keyword>
<dbReference type="InterPro" id="IPR041069">
    <property type="entry name" value="FeoB_Cyto"/>
</dbReference>
<dbReference type="InterPro" id="IPR011642">
    <property type="entry name" value="Gate_dom"/>
</dbReference>
<keyword evidence="12 15" id="KW-0342">GTP-binding</keyword>
<keyword evidence="5 17" id="KW-0410">Iron transport</keyword>
<feature type="transmembrane region" description="Helical" evidence="17">
    <location>
        <begin position="616"/>
        <end position="638"/>
    </location>
</feature>
<feature type="transmembrane region" description="Helical" evidence="17">
    <location>
        <begin position="349"/>
        <end position="373"/>
    </location>
</feature>
<dbReference type="Proteomes" id="UP000184082">
    <property type="component" value="Unassembled WGS sequence"/>
</dbReference>
<feature type="binding site" evidence="16">
    <location>
        <position position="25"/>
    </location>
    <ligand>
        <name>Mg(2+)</name>
        <dbReference type="ChEBI" id="CHEBI:18420"/>
        <label>2</label>
    </ligand>
</feature>
<evidence type="ECO:0000256" key="6">
    <source>
        <dbReference type="ARBA" id="ARBA00022519"/>
    </source>
</evidence>
<dbReference type="GO" id="GO:0046872">
    <property type="term" value="F:metal ion binding"/>
    <property type="evidence" value="ECO:0007669"/>
    <property type="project" value="UniProtKB-KW"/>
</dbReference>
<evidence type="ECO:0000256" key="15">
    <source>
        <dbReference type="PIRSR" id="PIRSR603373-1"/>
    </source>
</evidence>
<feature type="transmembrane region" description="Helical" evidence="17">
    <location>
        <begin position="517"/>
        <end position="538"/>
    </location>
</feature>
<dbReference type="EMBL" id="FRAJ01000008">
    <property type="protein sequence ID" value="SHK06464.1"/>
    <property type="molecule type" value="Genomic_DNA"/>
</dbReference>
<keyword evidence="4" id="KW-1003">Cell membrane</keyword>
<dbReference type="Pfam" id="PF07670">
    <property type="entry name" value="Gate"/>
    <property type="match status" value="2"/>
</dbReference>
<evidence type="ECO:0000313" key="19">
    <source>
        <dbReference type="EMBL" id="SHK06464.1"/>
    </source>
</evidence>
<feature type="transmembrane region" description="Helical" evidence="17">
    <location>
        <begin position="550"/>
        <end position="567"/>
    </location>
</feature>
<evidence type="ECO:0000259" key="18">
    <source>
        <dbReference type="PROSITE" id="PS51711"/>
    </source>
</evidence>
<evidence type="ECO:0000256" key="14">
    <source>
        <dbReference type="NCBIfam" id="TIGR00437"/>
    </source>
</evidence>